<accession>A0A420WB45</accession>
<dbReference type="EMBL" id="RBIG01000003">
    <property type="protein sequence ID" value="RKQ68203.1"/>
    <property type="molecule type" value="Genomic_DNA"/>
</dbReference>
<dbReference type="AlphaFoldDB" id="A0A420WB45"/>
<dbReference type="Proteomes" id="UP000277424">
    <property type="component" value="Unassembled WGS sequence"/>
</dbReference>
<proteinExistence type="predicted"/>
<protein>
    <submittedName>
        <fullName evidence="1">PAS domain-containing protein</fullName>
    </submittedName>
</protein>
<organism evidence="1 2">
    <name type="scientific">Oceanibaculum indicum</name>
    <dbReference type="NCBI Taxonomy" id="526216"/>
    <lineage>
        <taxon>Bacteria</taxon>
        <taxon>Pseudomonadati</taxon>
        <taxon>Pseudomonadota</taxon>
        <taxon>Alphaproteobacteria</taxon>
        <taxon>Rhodospirillales</taxon>
        <taxon>Oceanibaculaceae</taxon>
        <taxon>Oceanibaculum</taxon>
    </lineage>
</organism>
<evidence type="ECO:0000313" key="2">
    <source>
        <dbReference type="Proteomes" id="UP000277424"/>
    </source>
</evidence>
<sequence length="162" mass="19092">MREDAAALDTHLWDVRVRALYDYWLARCRDGCPPRRSDIDPIDLPHLLRWLWLVDIERNRPDWPLRFRARLMGTEHVTTMGHDPTGKWMDEAFPTFLTNPTYSDYVQVAQNSTPSYRAGRPLYHLDKEHVRMERIMLPLAGDDKSIDMILAITVYLRGINTR</sequence>
<dbReference type="InterPro" id="IPR009922">
    <property type="entry name" value="DUF1457"/>
</dbReference>
<dbReference type="Pfam" id="PF07310">
    <property type="entry name" value="PAS_5"/>
    <property type="match status" value="1"/>
</dbReference>
<comment type="caution">
    <text evidence="1">The sequence shown here is derived from an EMBL/GenBank/DDBJ whole genome shotgun (WGS) entry which is preliminary data.</text>
</comment>
<name>A0A420WB45_9PROT</name>
<reference evidence="1 2" key="1">
    <citation type="submission" date="2018-10" db="EMBL/GenBank/DDBJ databases">
        <title>Comparative analysis of microorganisms from saline springs in Andes Mountain Range, Colombia.</title>
        <authorList>
            <person name="Rubin E."/>
        </authorList>
    </citation>
    <scope>NUCLEOTIDE SEQUENCE [LARGE SCALE GENOMIC DNA]</scope>
    <source>
        <strain evidence="1 2">USBA 36</strain>
    </source>
</reference>
<evidence type="ECO:0000313" key="1">
    <source>
        <dbReference type="EMBL" id="RKQ68203.1"/>
    </source>
</evidence>
<gene>
    <name evidence="1" type="ORF">BCL74_2678</name>
</gene>